<comment type="caution">
    <text evidence="1">The sequence shown here is derived from an EMBL/GenBank/DDBJ whole genome shotgun (WGS) entry which is preliminary data.</text>
</comment>
<protein>
    <submittedName>
        <fullName evidence="1">Uncharacterized protein</fullName>
    </submittedName>
</protein>
<proteinExistence type="predicted"/>
<reference evidence="1 2" key="2">
    <citation type="journal article" date="2021" name="Genomics">
        <title>High-quality reference genome for Clonorchis sinensis.</title>
        <authorList>
            <person name="Young N.D."/>
            <person name="Stroehlein A.J."/>
            <person name="Kinkar L."/>
            <person name="Wang T."/>
            <person name="Sohn W.M."/>
            <person name="Chang B.C.H."/>
            <person name="Kaur P."/>
            <person name="Weisz D."/>
            <person name="Dudchenko O."/>
            <person name="Aiden E.L."/>
            <person name="Korhonen P.K."/>
            <person name="Gasser R.B."/>
        </authorList>
    </citation>
    <scope>NUCLEOTIDE SEQUENCE [LARGE SCALE GENOMIC DNA]</scope>
    <source>
        <strain evidence="1">Cs-k2</strain>
    </source>
</reference>
<keyword evidence="2" id="KW-1185">Reference proteome</keyword>
<name>A0A8T1M186_CLOSI</name>
<accession>A0A8T1M186</accession>
<evidence type="ECO:0000313" key="1">
    <source>
        <dbReference type="EMBL" id="KAG5442596.1"/>
    </source>
</evidence>
<dbReference type="EMBL" id="NIRI02000056">
    <property type="protein sequence ID" value="KAG5442596.1"/>
    <property type="molecule type" value="Genomic_DNA"/>
</dbReference>
<sequence>MYEGRASGICLEPIVVHDEKFLLLSPRSPDDLVPNLHQVDEGNFVPKPLSHVSLEEFSGKCNLFTTVTLSRVIVHGIRECIVFQTLHFYEQCTQISRNNHLHQNTLLMRLLNIPPQPTTDFTLLGAPQEDAFAQFPSTLYPTCKPLCR</sequence>
<dbReference type="AlphaFoldDB" id="A0A8T1M186"/>
<evidence type="ECO:0000313" key="2">
    <source>
        <dbReference type="Proteomes" id="UP000286415"/>
    </source>
</evidence>
<organism evidence="1 2">
    <name type="scientific">Clonorchis sinensis</name>
    <name type="common">Chinese liver fluke</name>
    <dbReference type="NCBI Taxonomy" id="79923"/>
    <lineage>
        <taxon>Eukaryota</taxon>
        <taxon>Metazoa</taxon>
        <taxon>Spiralia</taxon>
        <taxon>Lophotrochozoa</taxon>
        <taxon>Platyhelminthes</taxon>
        <taxon>Trematoda</taxon>
        <taxon>Digenea</taxon>
        <taxon>Opisthorchiida</taxon>
        <taxon>Opisthorchiata</taxon>
        <taxon>Opisthorchiidae</taxon>
        <taxon>Clonorchis</taxon>
    </lineage>
</organism>
<reference evidence="1 2" key="1">
    <citation type="journal article" date="2018" name="Biotechnol. Adv.">
        <title>Improved genomic resources and new bioinformatic workflow for the carcinogenic parasite Clonorchis sinensis: Biotechnological implications.</title>
        <authorList>
            <person name="Wang D."/>
            <person name="Korhonen P.K."/>
            <person name="Gasser R.B."/>
            <person name="Young N.D."/>
        </authorList>
    </citation>
    <scope>NUCLEOTIDE SEQUENCE [LARGE SCALE GENOMIC DNA]</scope>
    <source>
        <strain evidence="1">Cs-k2</strain>
    </source>
</reference>
<dbReference type="Proteomes" id="UP000286415">
    <property type="component" value="Unassembled WGS sequence"/>
</dbReference>
<gene>
    <name evidence="1" type="ORF">CSKR_202577</name>
</gene>